<dbReference type="Gene3D" id="3.40.50.300">
    <property type="entry name" value="P-loop containing nucleotide triphosphate hydrolases"/>
    <property type="match status" value="1"/>
</dbReference>
<comment type="caution">
    <text evidence="2">The sequence shown here is derived from an EMBL/GenBank/DDBJ whole genome shotgun (WGS) entry which is preliminary data.</text>
</comment>
<protein>
    <recommendedName>
        <fullName evidence="4">HAD family hydrolase</fullName>
    </recommendedName>
</protein>
<accession>A0A5C6AIE4</accession>
<reference evidence="2 3" key="1">
    <citation type="submission" date="2019-02" db="EMBL/GenBank/DDBJ databases">
        <title>Deep-cultivation of Planctomycetes and their phenomic and genomic characterization uncovers novel biology.</title>
        <authorList>
            <person name="Wiegand S."/>
            <person name="Jogler M."/>
            <person name="Boedeker C."/>
            <person name="Pinto D."/>
            <person name="Vollmers J."/>
            <person name="Rivas-Marin E."/>
            <person name="Kohn T."/>
            <person name="Peeters S.H."/>
            <person name="Heuer A."/>
            <person name="Rast P."/>
            <person name="Oberbeckmann S."/>
            <person name="Bunk B."/>
            <person name="Jeske O."/>
            <person name="Meyerdierks A."/>
            <person name="Storesund J.E."/>
            <person name="Kallscheuer N."/>
            <person name="Luecker S."/>
            <person name="Lage O.M."/>
            <person name="Pohl T."/>
            <person name="Merkel B.J."/>
            <person name="Hornburger P."/>
            <person name="Mueller R.-W."/>
            <person name="Bruemmer F."/>
            <person name="Labrenz M."/>
            <person name="Spormann A.M."/>
            <person name="Op Den Camp H."/>
            <person name="Overmann J."/>
            <person name="Amann R."/>
            <person name="Jetten M.S.M."/>
            <person name="Mascher T."/>
            <person name="Medema M.H."/>
            <person name="Devos D.P."/>
            <person name="Kaster A.-K."/>
            <person name="Ovreas L."/>
            <person name="Rohde M."/>
            <person name="Galperin M.Y."/>
            <person name="Jogler C."/>
        </authorList>
    </citation>
    <scope>NUCLEOTIDE SEQUENCE [LARGE SCALE GENOMIC DNA]</scope>
    <source>
        <strain evidence="2 3">Pla108</strain>
    </source>
</reference>
<keyword evidence="3" id="KW-1185">Reference proteome</keyword>
<evidence type="ECO:0000256" key="1">
    <source>
        <dbReference type="ARBA" id="ARBA00009320"/>
    </source>
</evidence>
<dbReference type="PANTHER" id="PTHR42743">
    <property type="entry name" value="AMINO-ACID AMINOTRANSFERASE"/>
    <property type="match status" value="1"/>
</dbReference>
<dbReference type="InterPro" id="IPR050571">
    <property type="entry name" value="Class-IV_PLP-Dep_Aminotrnsfr"/>
</dbReference>
<comment type="similarity">
    <text evidence="1">Belongs to the class-IV pyridoxal-phosphate-dependent aminotransferase family.</text>
</comment>
<dbReference type="InterPro" id="IPR027417">
    <property type="entry name" value="P-loop_NTPase"/>
</dbReference>
<dbReference type="RefSeq" id="WP_197526121.1">
    <property type="nucleotide sequence ID" value="NZ_SJPR01000001.1"/>
</dbReference>
<dbReference type="Proteomes" id="UP000317421">
    <property type="component" value="Unassembled WGS sequence"/>
</dbReference>
<dbReference type="GO" id="GO:0019752">
    <property type="term" value="P:carboxylic acid metabolic process"/>
    <property type="evidence" value="ECO:0007669"/>
    <property type="project" value="TreeGrafter"/>
</dbReference>
<evidence type="ECO:0000313" key="3">
    <source>
        <dbReference type="Proteomes" id="UP000317421"/>
    </source>
</evidence>
<organism evidence="2 3">
    <name type="scientific">Botrimarina colliarenosi</name>
    <dbReference type="NCBI Taxonomy" id="2528001"/>
    <lineage>
        <taxon>Bacteria</taxon>
        <taxon>Pseudomonadati</taxon>
        <taxon>Planctomycetota</taxon>
        <taxon>Planctomycetia</taxon>
        <taxon>Pirellulales</taxon>
        <taxon>Lacipirellulaceae</taxon>
        <taxon>Botrimarina</taxon>
    </lineage>
</organism>
<proteinExistence type="inferred from homology"/>
<gene>
    <name evidence="2" type="ORF">Pla108_01820</name>
</gene>
<dbReference type="SUPFAM" id="SSF52540">
    <property type="entry name" value="P-loop containing nucleoside triphosphate hydrolases"/>
    <property type="match status" value="1"/>
</dbReference>
<name>A0A5C6AIE4_9BACT</name>
<dbReference type="EMBL" id="SJPR01000001">
    <property type="protein sequence ID" value="TWT99247.1"/>
    <property type="molecule type" value="Genomic_DNA"/>
</dbReference>
<dbReference type="Pfam" id="PF19798">
    <property type="entry name" value="Sulfotransfer_5"/>
    <property type="match status" value="1"/>
</dbReference>
<dbReference type="AlphaFoldDB" id="A0A5C6AIE4"/>
<dbReference type="PANTHER" id="PTHR42743:SF11">
    <property type="entry name" value="AMINODEOXYCHORISMATE LYASE"/>
    <property type="match status" value="1"/>
</dbReference>
<evidence type="ECO:0008006" key="4">
    <source>
        <dbReference type="Google" id="ProtNLM"/>
    </source>
</evidence>
<evidence type="ECO:0000313" key="2">
    <source>
        <dbReference type="EMBL" id="TWT99247.1"/>
    </source>
</evidence>
<sequence>MTVIAQAAVTRVAMWSGPRNLSTTLLRSWGARPDTSVTDEPLYAHYLRETADRRHPGYDETLAVHDADWRRVADWLTGPVPDDRPLWYQKHMAHHLLPQVGRDWVDGLTNCFLIRRPAAVLVSMTEFFPDPRPEDIGLPQQVELFERERRRTGKTPAVIDSCDVLRDPPGVLDKLCEHVGVPYTDAMLTWPPGLRETDGAWAPFWYKKVEQTTGFGPPRDEFDGVPDHLAAVLKACQPLYDRLAEHRIQPG</sequence>